<reference evidence="2 3" key="1">
    <citation type="submission" date="2020-08" db="EMBL/GenBank/DDBJ databases">
        <authorList>
            <person name="Newling K."/>
            <person name="Davey J."/>
            <person name="Forrester S."/>
        </authorList>
    </citation>
    <scope>NUCLEOTIDE SEQUENCE [LARGE SCALE GENOMIC DNA]</scope>
    <source>
        <strain evidence="3">Crithidia deanei Carvalho (ATCC PRA-265)</strain>
    </source>
</reference>
<evidence type="ECO:0000256" key="1">
    <source>
        <dbReference type="SAM" id="MobiDB-lite"/>
    </source>
</evidence>
<feature type="compositionally biased region" description="Basic and acidic residues" evidence="1">
    <location>
        <begin position="307"/>
        <end position="327"/>
    </location>
</feature>
<feature type="region of interest" description="Disordered" evidence="1">
    <location>
        <begin position="829"/>
        <end position="946"/>
    </location>
</feature>
<keyword evidence="3" id="KW-1185">Reference proteome</keyword>
<dbReference type="Proteomes" id="UP000515908">
    <property type="component" value="Chromosome 02"/>
</dbReference>
<feature type="region of interest" description="Disordered" evidence="1">
    <location>
        <begin position="983"/>
        <end position="1027"/>
    </location>
</feature>
<evidence type="ECO:0000313" key="3">
    <source>
        <dbReference type="Proteomes" id="UP000515908"/>
    </source>
</evidence>
<feature type="compositionally biased region" description="Basic and acidic residues" evidence="1">
    <location>
        <begin position="282"/>
        <end position="298"/>
    </location>
</feature>
<feature type="compositionally biased region" description="Pro residues" evidence="1">
    <location>
        <begin position="908"/>
        <end position="925"/>
    </location>
</feature>
<gene>
    <name evidence="2" type="ORF">ADEAN_000103700</name>
</gene>
<feature type="region of interest" description="Disordered" evidence="1">
    <location>
        <begin position="805"/>
        <end position="824"/>
    </location>
</feature>
<feature type="region of interest" description="Disordered" evidence="1">
    <location>
        <begin position="441"/>
        <end position="503"/>
    </location>
</feature>
<proteinExistence type="predicted"/>
<sequence>MHLCLPFSTTTFYFSPLGFSMQTDAGEVMGLLRSVPQDAFVNNSVQVRDVNRNSLGTAPPAALSSEETGEVGLSRKASKMLVGLFKRPKSKNDKEGGLSSEGNEEEIESNPYPPPVLRNFPSKSILSKTSSFRRVHDEDDFPANPQDVPVSSAPCRVVTIRTPTSIEIPGAMRRHLSSNNVKQINIYFNKGGQPVGNSGTEAEVGSSGATDTMAQPEVETKREEGGEEMESDSSLDVVLDDICLDDTVRESSVGSTDEPPKADMKRLSTPEPADPDAAGSPRAEKKEKSSSEKVKEEETSTPPQACRESDETDKSGDKLEDTTREAGENYFDDINIFIDSEDTSDGFIRAFLEDALGNHTSPKMQTSSGMAVTTDKNNYYVKFNKTAETPRSTAPTTSSTERETFSSRPVENIASNNSAKYNFNSLEASFELNSLCMNGGSSPPPANLATPRGPKATPRNIVQDEKKGDQNRQTPKIPCVKIPSVPPVRERPPSQQGKRTVPALEEKDMSTDALTAFTGAMATPRHLSVGGSSDSAKQVVEVLKVKDKTEPTPTPATVSGSGDSTKKFHVVKKSASYDNLDNILMYNSDTENNSLRRSVDSMVGAAAPQEIKVESPVKPVESHEKVNKEAVSDTTPAVVEDVEEEQPVKISISNPSAKRPPARPTENNADSEKERLPSIEVPKTHTISESSGRSSRSVEEEHTKTSVVLPTVTTHQSNEAPVSLNSSVASLRTADPQSLDQTQRPTANTKDTLQKSASLTLEPPKDTIPLDSGKPVPRQRRKKKNPMSLSISHPFVDQAAAQLELGNPSPLSKEVHHTPNTNSLRCSLDEARSSATPNASVSNIAPTDPCAAGDVPRRPHSSCLPATGASRIAPSPPRVKEGPRNTNRPTASPRHVTTKGTQGKALPSKPPSSPPPQTSKTPTPPATTRDDHHTSPRARKDILHFENVKVVVSDEEAEDENGDAETDTKVHVNDYGKFAIETGERYQATASQTRGNRNEGASDSTPHSVRDSLVSKRATFYNSLSKR</sequence>
<protein>
    <submittedName>
        <fullName evidence="2">Uncharacterized protein</fullName>
    </submittedName>
</protein>
<organism evidence="2 3">
    <name type="scientific">Angomonas deanei</name>
    <dbReference type="NCBI Taxonomy" id="59799"/>
    <lineage>
        <taxon>Eukaryota</taxon>
        <taxon>Discoba</taxon>
        <taxon>Euglenozoa</taxon>
        <taxon>Kinetoplastea</taxon>
        <taxon>Metakinetoplastina</taxon>
        <taxon>Trypanosomatida</taxon>
        <taxon>Trypanosomatidae</taxon>
        <taxon>Strigomonadinae</taxon>
        <taxon>Angomonas</taxon>
    </lineage>
</organism>
<dbReference type="EMBL" id="LR877146">
    <property type="protein sequence ID" value="CAD2213594.1"/>
    <property type="molecule type" value="Genomic_DNA"/>
</dbReference>
<name>A0A7G2C2X0_9TRYP</name>
<dbReference type="AlphaFoldDB" id="A0A7G2C2X0"/>
<feature type="region of interest" description="Disordered" evidence="1">
    <location>
        <begin position="84"/>
        <end position="122"/>
    </location>
</feature>
<feature type="region of interest" description="Disordered" evidence="1">
    <location>
        <begin position="190"/>
        <end position="329"/>
    </location>
</feature>
<feature type="compositionally biased region" description="Basic and acidic residues" evidence="1">
    <location>
        <begin position="928"/>
        <end position="946"/>
    </location>
</feature>
<dbReference type="VEuPathDB" id="TriTrypDB:ADEAN_000103700"/>
<feature type="compositionally biased region" description="Basic and acidic residues" evidence="1">
    <location>
        <begin position="611"/>
        <end position="631"/>
    </location>
</feature>
<feature type="region of interest" description="Disordered" evidence="1">
    <location>
        <begin position="951"/>
        <end position="970"/>
    </location>
</feature>
<feature type="compositionally biased region" description="Acidic residues" evidence="1">
    <location>
        <begin position="225"/>
        <end position="244"/>
    </location>
</feature>
<feature type="region of interest" description="Disordered" evidence="1">
    <location>
        <begin position="383"/>
        <end position="411"/>
    </location>
</feature>
<feature type="region of interest" description="Disordered" evidence="1">
    <location>
        <begin position="545"/>
        <end position="564"/>
    </location>
</feature>
<feature type="compositionally biased region" description="Low complexity" evidence="1">
    <location>
        <begin position="386"/>
        <end position="399"/>
    </location>
</feature>
<feature type="compositionally biased region" description="Basic and acidic residues" evidence="1">
    <location>
        <begin position="258"/>
        <end position="268"/>
    </location>
</feature>
<feature type="region of interest" description="Disordered" evidence="1">
    <location>
        <begin position="53"/>
        <end position="72"/>
    </location>
</feature>
<accession>A0A7G2C2X0</accession>
<feature type="compositionally biased region" description="Polar residues" evidence="1">
    <location>
        <begin position="988"/>
        <end position="1007"/>
    </location>
</feature>
<feature type="compositionally biased region" description="Polar residues" evidence="1">
    <location>
        <begin position="705"/>
        <end position="759"/>
    </location>
</feature>
<feature type="region of interest" description="Disordered" evidence="1">
    <location>
        <begin position="597"/>
        <end position="794"/>
    </location>
</feature>
<feature type="compositionally biased region" description="Acidic residues" evidence="1">
    <location>
        <begin position="953"/>
        <end position="965"/>
    </location>
</feature>
<feature type="compositionally biased region" description="Polar residues" evidence="1">
    <location>
        <begin position="833"/>
        <end position="845"/>
    </location>
</feature>
<evidence type="ECO:0000313" key="2">
    <source>
        <dbReference type="EMBL" id="CAD2213594.1"/>
    </source>
</evidence>